<dbReference type="STRING" id="1524460.IX84_13780"/>
<dbReference type="GO" id="GO:0004386">
    <property type="term" value="F:helicase activity"/>
    <property type="evidence" value="ECO:0007669"/>
    <property type="project" value="UniProtKB-KW"/>
</dbReference>
<feature type="compositionally biased region" description="Low complexity" evidence="3">
    <location>
        <begin position="751"/>
        <end position="760"/>
    </location>
</feature>
<keyword evidence="8" id="KW-1185">Reference proteome</keyword>
<feature type="region of interest" description="Disordered" evidence="3">
    <location>
        <begin position="692"/>
        <end position="760"/>
    </location>
</feature>
<dbReference type="Gene3D" id="3.40.50.10810">
    <property type="entry name" value="Tandem AAA-ATPase domain"/>
    <property type="match status" value="1"/>
</dbReference>
<dbReference type="AlphaFoldDB" id="A0A098S5H9"/>
<keyword evidence="2" id="KW-0863">Zinc-finger</keyword>
<evidence type="ECO:0000259" key="5">
    <source>
        <dbReference type="PROSITE" id="PS51192"/>
    </source>
</evidence>
<dbReference type="CDD" id="cd18793">
    <property type="entry name" value="SF2_C_SNF"/>
    <property type="match status" value="1"/>
</dbReference>
<dbReference type="SUPFAM" id="SSF52540">
    <property type="entry name" value="P-loop containing nucleoside triphosphate hydrolases"/>
    <property type="match status" value="2"/>
</dbReference>
<dbReference type="CDD" id="cd17919">
    <property type="entry name" value="DEXHc_Snf"/>
    <property type="match status" value="1"/>
</dbReference>
<dbReference type="Gene3D" id="3.40.50.300">
    <property type="entry name" value="P-loop containing nucleotide triphosphate hydrolases"/>
    <property type="match status" value="1"/>
</dbReference>
<evidence type="ECO:0000256" key="1">
    <source>
        <dbReference type="ARBA" id="ARBA00022801"/>
    </source>
</evidence>
<dbReference type="Proteomes" id="UP000029736">
    <property type="component" value="Unassembled WGS sequence"/>
</dbReference>
<keyword evidence="2" id="KW-0862">Zinc</keyword>
<organism evidence="7 8">
    <name type="scientific">Phaeodactylibacter xiamenensis</name>
    <dbReference type="NCBI Taxonomy" id="1524460"/>
    <lineage>
        <taxon>Bacteria</taxon>
        <taxon>Pseudomonadati</taxon>
        <taxon>Bacteroidota</taxon>
        <taxon>Saprospiria</taxon>
        <taxon>Saprospirales</taxon>
        <taxon>Haliscomenobacteraceae</taxon>
        <taxon>Phaeodactylibacter</taxon>
    </lineage>
</organism>
<evidence type="ECO:0000256" key="2">
    <source>
        <dbReference type="PROSITE-ProRule" id="PRU00325"/>
    </source>
</evidence>
<dbReference type="InterPro" id="IPR001650">
    <property type="entry name" value="Helicase_C-like"/>
</dbReference>
<dbReference type="InterPro" id="IPR000330">
    <property type="entry name" value="SNF2_N"/>
</dbReference>
<dbReference type="Pfam" id="PF00271">
    <property type="entry name" value="Helicase_C"/>
    <property type="match status" value="1"/>
</dbReference>
<dbReference type="GO" id="GO:0016787">
    <property type="term" value="F:hydrolase activity"/>
    <property type="evidence" value="ECO:0007669"/>
    <property type="project" value="UniProtKB-KW"/>
</dbReference>
<dbReference type="EMBL" id="JPOS01000034">
    <property type="protein sequence ID" value="KGE87614.1"/>
    <property type="molecule type" value="Genomic_DNA"/>
</dbReference>
<dbReference type="InterPro" id="IPR027417">
    <property type="entry name" value="P-loop_NTPase"/>
</dbReference>
<evidence type="ECO:0000313" key="8">
    <source>
        <dbReference type="Proteomes" id="UP000029736"/>
    </source>
</evidence>
<gene>
    <name evidence="7" type="ORF">IX84_13780</name>
</gene>
<dbReference type="Pfam" id="PF00176">
    <property type="entry name" value="SNF2-rel_dom"/>
    <property type="match status" value="1"/>
</dbReference>
<protein>
    <submittedName>
        <fullName evidence="7">Helicase</fullName>
    </submittedName>
</protein>
<accession>A0A098S5H9</accession>
<feature type="domain" description="Helicase ATP-binding" evidence="5">
    <location>
        <begin position="234"/>
        <end position="393"/>
    </location>
</feature>
<dbReference type="SMART" id="SM00487">
    <property type="entry name" value="DEXDc"/>
    <property type="match status" value="1"/>
</dbReference>
<evidence type="ECO:0000259" key="4">
    <source>
        <dbReference type="PROSITE" id="PS50966"/>
    </source>
</evidence>
<evidence type="ECO:0000259" key="6">
    <source>
        <dbReference type="PROSITE" id="PS51194"/>
    </source>
</evidence>
<keyword evidence="1" id="KW-0378">Hydrolase</keyword>
<dbReference type="SMART" id="SM00490">
    <property type="entry name" value="HELICc"/>
    <property type="match status" value="1"/>
</dbReference>
<evidence type="ECO:0000256" key="3">
    <source>
        <dbReference type="SAM" id="MobiDB-lite"/>
    </source>
</evidence>
<dbReference type="PROSITE" id="PS51194">
    <property type="entry name" value="HELICASE_CTER"/>
    <property type="match status" value="1"/>
</dbReference>
<dbReference type="InterPro" id="IPR049730">
    <property type="entry name" value="SNF2/RAD54-like_C"/>
</dbReference>
<reference evidence="7 8" key="1">
    <citation type="journal article" date="2014" name="Int. J. Syst. Evol. Microbiol.">
        <title>Phaeodactylibacter xiamenensis gen. nov., sp. nov., a member of the family Saprospiraceae isolated from the marine alga Phaeodactylum tricornutum.</title>
        <authorList>
            <person name="Chen Z.Jr."/>
            <person name="Lei X."/>
            <person name="Lai Q."/>
            <person name="Li Y."/>
            <person name="Zhang B."/>
            <person name="Zhang J."/>
            <person name="Zhang H."/>
            <person name="Yang L."/>
            <person name="Zheng W."/>
            <person name="Tian Y."/>
            <person name="Yu Z."/>
            <person name="Xu H.Jr."/>
            <person name="Zheng T."/>
        </authorList>
    </citation>
    <scope>NUCLEOTIDE SEQUENCE [LARGE SCALE GENOMIC DNA]</scope>
    <source>
        <strain evidence="7 8">KD52</strain>
    </source>
</reference>
<dbReference type="InterPro" id="IPR038718">
    <property type="entry name" value="SNF2-like_sf"/>
</dbReference>
<dbReference type="PANTHER" id="PTHR10799">
    <property type="entry name" value="SNF2/RAD54 HELICASE FAMILY"/>
    <property type="match status" value="1"/>
</dbReference>
<feature type="domain" description="SWIM-type" evidence="4">
    <location>
        <begin position="68"/>
        <end position="106"/>
    </location>
</feature>
<keyword evidence="2" id="KW-0479">Metal-binding</keyword>
<feature type="domain" description="Helicase C-terminal" evidence="6">
    <location>
        <begin position="517"/>
        <end position="679"/>
    </location>
</feature>
<comment type="caution">
    <text evidence="7">The sequence shown here is derived from an EMBL/GenBank/DDBJ whole genome shotgun (WGS) entry which is preliminary data.</text>
</comment>
<dbReference type="RefSeq" id="WP_044221344.1">
    <property type="nucleotide sequence ID" value="NZ_JBKAGJ010000020.1"/>
</dbReference>
<keyword evidence="7" id="KW-0067">ATP-binding</keyword>
<sequence length="827" mass="94495">MTKKKAQKKKKQKKISYYRQPEELSLRDWQIGLRKQFGPEQTFELVNEGEHPVWSDFTVINPERNSRYRIALRGQEPGGNFCECMDFKTNGLGTCKHIEWALHKLYHTYGNKQHFRKPPSERQYSSVYLAYGEERRLRLRLGGEEAHALGKLARQYFDEDGVLYEHAYLDFDQFLEQAQAVSSSFRCYPDALDFIIQKRADARRGQRADALAADEQSLNGLVNAKLYPYQKEGVLFAFRAGRCLIADEMGLGKTIQAIAAAELYRRELGIGSVFIICPTSLKYQWRSEIKRFTGIQAHVVEGPAHKRREQYDDHEQVYKILTYNVVARDYPYLNAAGPDLVILDEAQRIKNWDTKISRAVKRLEAPYRFALTGTPLENKLEDLYSIVQFLDQFLLGPLYLLLYRHQVKDESGVVRGYKNLDAIYKKLNHVMIRRRKRQVLKQLPARQDQQLLVPMTPRQMELHNSYDADVAQLVAKWRRMGFLNEKDRRRLLSCLNLMRMSCNSTYLVDQQTRHDTKIEELFYILEERLAEEGESAVIFSQWERMTRIVAQELEAREIPFAYLHGGIPGSKRGELLDRFREDSACRVFLSTDAGGVGLNLQKASLVVNLDLPWNPAVLEQRIGRVFRIGQERQVQVINLIAEGTIEHRMVQTLQFKSSLAEAVLDTAQDSVFMNDRKFKDFMEELERVKNVQVPEHAVAEPSSDEDLEKASASGASEKLEPAEAALDAWWEEETPEPEAAPQPKRGGSTGTGQASSSSGAGLLSEGLSFLGRLSQTLSDEKATQQLVNEIVEKDEQTGQSYLKIPVEDSEVVKNAAKLLGGLLSKLG</sequence>
<dbReference type="GO" id="GO:0005524">
    <property type="term" value="F:ATP binding"/>
    <property type="evidence" value="ECO:0007669"/>
    <property type="project" value="InterPro"/>
</dbReference>
<dbReference type="GO" id="GO:0008270">
    <property type="term" value="F:zinc ion binding"/>
    <property type="evidence" value="ECO:0007669"/>
    <property type="project" value="UniProtKB-KW"/>
</dbReference>
<keyword evidence="7" id="KW-0547">Nucleotide-binding</keyword>
<dbReference type="InterPro" id="IPR007527">
    <property type="entry name" value="Znf_SWIM"/>
</dbReference>
<dbReference type="OrthoDB" id="9760715at2"/>
<dbReference type="PROSITE" id="PS51192">
    <property type="entry name" value="HELICASE_ATP_BIND_1"/>
    <property type="match status" value="1"/>
</dbReference>
<evidence type="ECO:0000313" key="7">
    <source>
        <dbReference type="EMBL" id="KGE87614.1"/>
    </source>
</evidence>
<name>A0A098S5H9_9BACT</name>
<dbReference type="PROSITE" id="PS50966">
    <property type="entry name" value="ZF_SWIM"/>
    <property type="match status" value="1"/>
</dbReference>
<proteinExistence type="predicted"/>
<dbReference type="InterPro" id="IPR014001">
    <property type="entry name" value="Helicase_ATP-bd"/>
</dbReference>
<keyword evidence="7" id="KW-0347">Helicase</keyword>